<keyword evidence="3" id="KW-1185">Reference proteome</keyword>
<reference evidence="2 3" key="1">
    <citation type="journal article" date="2017" name="Genome Biol. Evol.">
        <title>Phytophthora megakarya and P. palmivora, closely related causal agents of cacao black pod rot, underwent increases in genome sizes and gene numbers by different mechanisms.</title>
        <authorList>
            <person name="Ali S.S."/>
            <person name="Shao J."/>
            <person name="Lary D.J."/>
            <person name="Kronmiller B."/>
            <person name="Shen D."/>
            <person name="Strem M.D."/>
            <person name="Amoako-Attah I."/>
            <person name="Akrofi A.Y."/>
            <person name="Begoude B.A."/>
            <person name="Ten Hoopen G.M."/>
            <person name="Coulibaly K."/>
            <person name="Kebe B.I."/>
            <person name="Melnick R.L."/>
            <person name="Guiltinan M.J."/>
            <person name="Tyler B.M."/>
            <person name="Meinhardt L.W."/>
            <person name="Bailey B.A."/>
        </authorList>
    </citation>
    <scope>NUCLEOTIDE SEQUENCE [LARGE SCALE GENOMIC DNA]</scope>
    <source>
        <strain evidence="3">sbr112.9</strain>
    </source>
</reference>
<evidence type="ECO:0000313" key="2">
    <source>
        <dbReference type="EMBL" id="POM60332.1"/>
    </source>
</evidence>
<dbReference type="Proteomes" id="UP000237271">
    <property type="component" value="Unassembled WGS sequence"/>
</dbReference>
<gene>
    <name evidence="2" type="ORF">PHPALM_30821</name>
</gene>
<comment type="caution">
    <text evidence="2">The sequence shown here is derived from an EMBL/GenBank/DDBJ whole genome shotgun (WGS) entry which is preliminary data.</text>
</comment>
<protein>
    <submittedName>
        <fullName evidence="2">Uncharacterized protein</fullName>
    </submittedName>
</protein>
<dbReference type="EMBL" id="NCKW01016892">
    <property type="protein sequence ID" value="POM60332.1"/>
    <property type="molecule type" value="Genomic_DNA"/>
</dbReference>
<sequence length="83" mass="10240">MKLMEYRYHIEHIEGPNIWAGNQVNTVALRAMALRKRGRREENRTPHSESERRREEEERTQSKRRRGEEERTHRLGVEQYTHW</sequence>
<name>A0A2P4X454_9STRA</name>
<evidence type="ECO:0000313" key="3">
    <source>
        <dbReference type="Proteomes" id="UP000237271"/>
    </source>
</evidence>
<evidence type="ECO:0000256" key="1">
    <source>
        <dbReference type="SAM" id="MobiDB-lite"/>
    </source>
</evidence>
<proteinExistence type="predicted"/>
<feature type="compositionally biased region" description="Basic and acidic residues" evidence="1">
    <location>
        <begin position="39"/>
        <end position="76"/>
    </location>
</feature>
<dbReference type="AlphaFoldDB" id="A0A2P4X454"/>
<organism evidence="2 3">
    <name type="scientific">Phytophthora palmivora</name>
    <dbReference type="NCBI Taxonomy" id="4796"/>
    <lineage>
        <taxon>Eukaryota</taxon>
        <taxon>Sar</taxon>
        <taxon>Stramenopiles</taxon>
        <taxon>Oomycota</taxon>
        <taxon>Peronosporomycetes</taxon>
        <taxon>Peronosporales</taxon>
        <taxon>Peronosporaceae</taxon>
        <taxon>Phytophthora</taxon>
    </lineage>
</organism>
<accession>A0A2P4X454</accession>
<feature type="region of interest" description="Disordered" evidence="1">
    <location>
        <begin position="35"/>
        <end position="83"/>
    </location>
</feature>